<comment type="caution">
    <text evidence="1">The sequence shown here is derived from an EMBL/GenBank/DDBJ whole genome shotgun (WGS) entry which is preliminary data.</text>
</comment>
<evidence type="ECO:0000313" key="1">
    <source>
        <dbReference type="EMBL" id="NHN29634.1"/>
    </source>
</evidence>
<sequence>MWFKNRETGIQWDVTDEELIKRLEKNANYEIVVLEKAEVIESPQTVITKNVKSPEKEQAK</sequence>
<dbReference type="EMBL" id="JAAOIW010000002">
    <property type="protein sequence ID" value="NHN29634.1"/>
    <property type="molecule type" value="Genomic_DNA"/>
</dbReference>
<dbReference type="Proteomes" id="UP001165962">
    <property type="component" value="Unassembled WGS sequence"/>
</dbReference>
<keyword evidence="2" id="KW-1185">Reference proteome</keyword>
<dbReference type="RefSeq" id="WP_166147772.1">
    <property type="nucleotide sequence ID" value="NZ_JAAOIW010000002.1"/>
</dbReference>
<name>A0ABX0J6C4_9BACL</name>
<proteinExistence type="predicted"/>
<evidence type="ECO:0000313" key="2">
    <source>
        <dbReference type="Proteomes" id="UP001165962"/>
    </source>
</evidence>
<gene>
    <name evidence="1" type="ORF">G9U52_07285</name>
</gene>
<accession>A0ABX0J6C4</accession>
<reference evidence="1" key="1">
    <citation type="submission" date="2020-03" db="EMBL/GenBank/DDBJ databases">
        <title>Draft sequencing of Paenibacilllus sp. S3N08.</title>
        <authorList>
            <person name="Kim D.-U."/>
        </authorList>
    </citation>
    <scope>NUCLEOTIDE SEQUENCE</scope>
    <source>
        <strain evidence="1">S3N08</strain>
    </source>
</reference>
<evidence type="ECO:0008006" key="3">
    <source>
        <dbReference type="Google" id="ProtNLM"/>
    </source>
</evidence>
<protein>
    <recommendedName>
        <fullName evidence="3">Phage protein</fullName>
    </recommendedName>
</protein>
<organism evidence="1 2">
    <name type="scientific">Paenibacillus agricola</name>
    <dbReference type="NCBI Taxonomy" id="2716264"/>
    <lineage>
        <taxon>Bacteria</taxon>
        <taxon>Bacillati</taxon>
        <taxon>Bacillota</taxon>
        <taxon>Bacilli</taxon>
        <taxon>Bacillales</taxon>
        <taxon>Paenibacillaceae</taxon>
        <taxon>Paenibacillus</taxon>
    </lineage>
</organism>